<dbReference type="EMBL" id="CP092014">
    <property type="protein sequence ID" value="WFN95890.1"/>
    <property type="molecule type" value="Genomic_DNA"/>
</dbReference>
<name>A0ABY8GEH6_EDWIC</name>
<evidence type="ECO:0000256" key="3">
    <source>
        <dbReference type="ARBA" id="ARBA00015991"/>
    </source>
</evidence>
<evidence type="ECO:0000256" key="4">
    <source>
        <dbReference type="ARBA" id="ARBA00022801"/>
    </source>
</evidence>
<evidence type="ECO:0000256" key="9">
    <source>
        <dbReference type="RuleBase" id="RU004168"/>
    </source>
</evidence>
<dbReference type="PROSITE" id="PS00150">
    <property type="entry name" value="ACYLPHOSPHATASE_1"/>
    <property type="match status" value="1"/>
</dbReference>
<comment type="catalytic activity">
    <reaction evidence="6 7 8">
        <text>an acyl phosphate + H2O = a carboxylate + phosphate + H(+)</text>
        <dbReference type="Rhea" id="RHEA:14965"/>
        <dbReference type="ChEBI" id="CHEBI:15377"/>
        <dbReference type="ChEBI" id="CHEBI:15378"/>
        <dbReference type="ChEBI" id="CHEBI:29067"/>
        <dbReference type="ChEBI" id="CHEBI:43474"/>
        <dbReference type="ChEBI" id="CHEBI:59918"/>
        <dbReference type="EC" id="3.6.1.7"/>
    </reaction>
</comment>
<dbReference type="RefSeq" id="WP_049640449.1">
    <property type="nucleotide sequence ID" value="NZ_CP020466.1"/>
</dbReference>
<feature type="active site" evidence="7 8">
    <location>
        <position position="20"/>
    </location>
</feature>
<evidence type="ECO:0000256" key="2">
    <source>
        <dbReference type="ARBA" id="ARBA00012150"/>
    </source>
</evidence>
<evidence type="ECO:0000256" key="1">
    <source>
        <dbReference type="ARBA" id="ARBA00005614"/>
    </source>
</evidence>
<dbReference type="GO" id="GO:0003998">
    <property type="term" value="F:acylphosphatase activity"/>
    <property type="evidence" value="ECO:0007669"/>
    <property type="project" value="UniProtKB-EC"/>
</dbReference>
<dbReference type="PANTHER" id="PTHR47268">
    <property type="entry name" value="ACYLPHOSPHATASE"/>
    <property type="match status" value="1"/>
</dbReference>
<dbReference type="NCBIfam" id="NF011000">
    <property type="entry name" value="PRK14426.1"/>
    <property type="match status" value="1"/>
</dbReference>
<dbReference type="PROSITE" id="PS51160">
    <property type="entry name" value="ACYLPHOSPHATASE_3"/>
    <property type="match status" value="1"/>
</dbReference>
<sequence>MGIACVAAYVSGRVQGVGFRYGTRCQAMGLGLTGYALNLDDGRVEVLAEGESQAVTQLLRWLSAGGPRYARVDRVDTEPRPLQHFQRFEIRY</sequence>
<evidence type="ECO:0000313" key="12">
    <source>
        <dbReference type="Proteomes" id="UP001222680"/>
    </source>
</evidence>
<feature type="domain" description="Acylphosphatase-like" evidence="10">
    <location>
        <begin position="5"/>
        <end position="92"/>
    </location>
</feature>
<dbReference type="InterPro" id="IPR036046">
    <property type="entry name" value="Acylphosphatase-like_dom_sf"/>
</dbReference>
<keyword evidence="4 7" id="KW-0378">Hydrolase</keyword>
<comment type="similarity">
    <text evidence="1 7 9">Belongs to the acylphosphatase family.</text>
</comment>
<evidence type="ECO:0000256" key="7">
    <source>
        <dbReference type="HAMAP-Rule" id="MF_01450"/>
    </source>
</evidence>
<protein>
    <recommendedName>
        <fullName evidence="3 7">Acylphosphatase</fullName>
        <ecNumber evidence="2 7">3.6.1.7</ecNumber>
    </recommendedName>
    <alternativeName>
        <fullName evidence="5 7">Acylphosphate phosphohydrolase</fullName>
    </alternativeName>
</protein>
<evidence type="ECO:0000256" key="8">
    <source>
        <dbReference type="PROSITE-ProRule" id="PRU00520"/>
    </source>
</evidence>
<dbReference type="InterPro" id="IPR001792">
    <property type="entry name" value="Acylphosphatase-like_dom"/>
</dbReference>
<evidence type="ECO:0000256" key="5">
    <source>
        <dbReference type="ARBA" id="ARBA00032904"/>
    </source>
</evidence>
<dbReference type="PANTHER" id="PTHR47268:SF4">
    <property type="entry name" value="ACYLPHOSPHATASE"/>
    <property type="match status" value="1"/>
</dbReference>
<dbReference type="HAMAP" id="MF_01450">
    <property type="entry name" value="Acylphosphatase_entero"/>
    <property type="match status" value="1"/>
</dbReference>
<proteinExistence type="inferred from homology"/>
<dbReference type="SUPFAM" id="SSF54975">
    <property type="entry name" value="Acylphosphatase/BLUF domain-like"/>
    <property type="match status" value="1"/>
</dbReference>
<dbReference type="PRINTS" id="PR00112">
    <property type="entry name" value="ACYLPHPHTASE"/>
</dbReference>
<evidence type="ECO:0000256" key="6">
    <source>
        <dbReference type="ARBA" id="ARBA00047645"/>
    </source>
</evidence>
<dbReference type="Gene3D" id="3.30.70.100">
    <property type="match status" value="1"/>
</dbReference>
<evidence type="ECO:0000259" key="10">
    <source>
        <dbReference type="PROSITE" id="PS51160"/>
    </source>
</evidence>
<dbReference type="InterPro" id="IPR020456">
    <property type="entry name" value="Acylphosphatase"/>
</dbReference>
<dbReference type="Proteomes" id="UP001222680">
    <property type="component" value="Chromosome"/>
</dbReference>
<reference evidence="11 12" key="1">
    <citation type="submission" date="2022-02" db="EMBL/GenBank/DDBJ databases">
        <title>Phenotypic, genotypic and serological characterization of Edwardsiella ictaluri from catfish and ornamental fish species.</title>
        <authorList>
            <person name="Rose D."/>
            <person name="Tekedar H.C."/>
            <person name="Waldbieser G.C."/>
            <person name="Aarattuthodi S."/>
            <person name="Griffin M.J."/>
        </authorList>
    </citation>
    <scope>NUCLEOTIDE SEQUENCE [LARGE SCALE GENOMIC DNA]</scope>
    <source>
        <strain evidence="11 12">13 TAL-140 K3</strain>
    </source>
</reference>
<feature type="active site" evidence="7 8">
    <location>
        <position position="38"/>
    </location>
</feature>
<dbReference type="InterPro" id="IPR028627">
    <property type="entry name" value="Acylphosphatase_bac"/>
</dbReference>
<gene>
    <name evidence="11" type="primary">yccX</name>
    <name evidence="11" type="ORF">MAY91_13695</name>
</gene>
<accession>A0ABY8GEH6</accession>
<keyword evidence="12" id="KW-1185">Reference proteome</keyword>
<organism evidence="11 12">
    <name type="scientific">Edwardsiella ictaluri</name>
    <dbReference type="NCBI Taxonomy" id="67780"/>
    <lineage>
        <taxon>Bacteria</taxon>
        <taxon>Pseudomonadati</taxon>
        <taxon>Pseudomonadota</taxon>
        <taxon>Gammaproteobacteria</taxon>
        <taxon>Enterobacterales</taxon>
        <taxon>Hafniaceae</taxon>
        <taxon>Edwardsiella</taxon>
    </lineage>
</organism>
<dbReference type="Pfam" id="PF00708">
    <property type="entry name" value="Acylphosphatase"/>
    <property type="match status" value="1"/>
</dbReference>
<dbReference type="EC" id="3.6.1.7" evidence="2 7"/>
<dbReference type="InterPro" id="IPR017968">
    <property type="entry name" value="Acylphosphatase_CS"/>
</dbReference>
<evidence type="ECO:0000313" key="11">
    <source>
        <dbReference type="EMBL" id="WFN95890.1"/>
    </source>
</evidence>